<dbReference type="Gene3D" id="3.80.10.10">
    <property type="entry name" value="Ribonuclease Inhibitor"/>
    <property type="match status" value="1"/>
</dbReference>
<evidence type="ECO:0000313" key="1">
    <source>
        <dbReference type="EMBL" id="KAK0439510.1"/>
    </source>
</evidence>
<dbReference type="GeneID" id="85358287"/>
<name>A0AA39JB43_ARMTA</name>
<dbReference type="Proteomes" id="UP001175211">
    <property type="component" value="Unassembled WGS sequence"/>
</dbReference>
<proteinExistence type="predicted"/>
<reference evidence="1" key="1">
    <citation type="submission" date="2023-06" db="EMBL/GenBank/DDBJ databases">
        <authorList>
            <consortium name="Lawrence Berkeley National Laboratory"/>
            <person name="Ahrendt S."/>
            <person name="Sahu N."/>
            <person name="Indic B."/>
            <person name="Wong-Bajracharya J."/>
            <person name="Merenyi Z."/>
            <person name="Ke H.-M."/>
            <person name="Monk M."/>
            <person name="Kocsube S."/>
            <person name="Drula E."/>
            <person name="Lipzen A."/>
            <person name="Balint B."/>
            <person name="Henrissat B."/>
            <person name="Andreopoulos B."/>
            <person name="Martin F.M."/>
            <person name="Harder C.B."/>
            <person name="Rigling D."/>
            <person name="Ford K.L."/>
            <person name="Foster G.D."/>
            <person name="Pangilinan J."/>
            <person name="Papanicolaou A."/>
            <person name="Barry K."/>
            <person name="LaButti K."/>
            <person name="Viragh M."/>
            <person name="Koriabine M."/>
            <person name="Yan M."/>
            <person name="Riley R."/>
            <person name="Champramary S."/>
            <person name="Plett K.L."/>
            <person name="Tsai I.J."/>
            <person name="Slot J."/>
            <person name="Sipos G."/>
            <person name="Plett J."/>
            <person name="Nagy L.G."/>
            <person name="Grigoriev I.V."/>
        </authorList>
    </citation>
    <scope>NUCLEOTIDE SEQUENCE</scope>
    <source>
        <strain evidence="1">CCBAS 213</strain>
    </source>
</reference>
<protein>
    <recommendedName>
        <fullName evidence="3">F-box domain-containing protein</fullName>
    </recommendedName>
</protein>
<comment type="caution">
    <text evidence="1">The sequence shown here is derived from an EMBL/GenBank/DDBJ whole genome shotgun (WGS) entry which is preliminary data.</text>
</comment>
<gene>
    <name evidence="1" type="ORF">EV420DRAFT_1583609</name>
</gene>
<dbReference type="InterPro" id="IPR032675">
    <property type="entry name" value="LRR_dom_sf"/>
</dbReference>
<dbReference type="SUPFAM" id="SSF52047">
    <property type="entry name" value="RNI-like"/>
    <property type="match status" value="1"/>
</dbReference>
<dbReference type="AlphaFoldDB" id="A0AA39JB43"/>
<dbReference type="EMBL" id="JAUEPS010000084">
    <property type="protein sequence ID" value="KAK0439510.1"/>
    <property type="molecule type" value="Genomic_DNA"/>
</dbReference>
<evidence type="ECO:0000313" key="2">
    <source>
        <dbReference type="Proteomes" id="UP001175211"/>
    </source>
</evidence>
<accession>A0AA39JB43</accession>
<evidence type="ECO:0008006" key="3">
    <source>
        <dbReference type="Google" id="ProtNLM"/>
    </source>
</evidence>
<organism evidence="1 2">
    <name type="scientific">Armillaria tabescens</name>
    <name type="common">Ringless honey mushroom</name>
    <name type="synonym">Agaricus tabescens</name>
    <dbReference type="NCBI Taxonomy" id="1929756"/>
    <lineage>
        <taxon>Eukaryota</taxon>
        <taxon>Fungi</taxon>
        <taxon>Dikarya</taxon>
        <taxon>Basidiomycota</taxon>
        <taxon>Agaricomycotina</taxon>
        <taxon>Agaricomycetes</taxon>
        <taxon>Agaricomycetidae</taxon>
        <taxon>Agaricales</taxon>
        <taxon>Marasmiineae</taxon>
        <taxon>Physalacriaceae</taxon>
        <taxon>Desarmillaria</taxon>
    </lineage>
</organism>
<dbReference type="RefSeq" id="XP_060323295.1">
    <property type="nucleotide sequence ID" value="XM_060474739.1"/>
</dbReference>
<sequence length="406" mass="45924">MHRSRTIRFLKELSQGRRLARFIRSLYFLTSSGNYKPKFSGIRDAISLLKNKETFFERVGRLILAAVLQMQGVREFHWKEPERAEMCSEIIHQIIHSLSNRPHLRFVSISAYGIDNDIPCAPFHGLTYLRIGGHGSLDYVPAIIANSPNLSTLHVLIDRCDSPSLPHFPVLSLFSAFAEGQHSSVRAVVLADNCLSLEPSTIPALIPHFWNLSELVVPFGFNDVPDEFWNALLDANVYLRHVISYHSRPSDSFLDYLGAYHGLKVLHLFVQAQYVWDKTRPRFFCRRIIPAHSSSLTSVLVQPIYAGSWCFDVPMLRALLLCPNLVHIGISVDMQRAQVQHDENVITRLLENVQYWHSLEQLEIGAAIPTDPTLSPTDKSLKTAVCVHIVNCAMKFRQSSASPMGS</sequence>
<keyword evidence="2" id="KW-1185">Reference proteome</keyword>